<evidence type="ECO:0000313" key="2">
    <source>
        <dbReference type="Proteomes" id="UP000598775"/>
    </source>
</evidence>
<reference evidence="1 2" key="1">
    <citation type="journal article" date="2014" name="Int. J. Syst. Evol. Microbiol.">
        <title>Complete genome sequence of Corynebacterium casei LMG S-19264T (=DSM 44701T), isolated from a smear-ripened cheese.</title>
        <authorList>
            <consortium name="US DOE Joint Genome Institute (JGI-PGF)"/>
            <person name="Walter F."/>
            <person name="Albersmeier A."/>
            <person name="Kalinowski J."/>
            <person name="Ruckert C."/>
        </authorList>
    </citation>
    <scope>NUCLEOTIDE SEQUENCE [LARGE SCALE GENOMIC DNA]</scope>
    <source>
        <strain evidence="1 2">CGMCC 1.12976</strain>
    </source>
</reference>
<keyword evidence="2" id="KW-1185">Reference proteome</keyword>
<comment type="caution">
    <text evidence="1">The sequence shown here is derived from an EMBL/GenBank/DDBJ whole genome shotgun (WGS) entry which is preliminary data.</text>
</comment>
<dbReference type="Proteomes" id="UP000598775">
    <property type="component" value="Unassembled WGS sequence"/>
</dbReference>
<organism evidence="1 2">
    <name type="scientific">Subtercola lobariae</name>
    <dbReference type="NCBI Taxonomy" id="1588641"/>
    <lineage>
        <taxon>Bacteria</taxon>
        <taxon>Bacillati</taxon>
        <taxon>Actinomycetota</taxon>
        <taxon>Actinomycetes</taxon>
        <taxon>Micrococcales</taxon>
        <taxon>Microbacteriaceae</taxon>
        <taxon>Subtercola</taxon>
    </lineage>
</organism>
<name>A0A917BDE6_9MICO</name>
<proteinExistence type="predicted"/>
<evidence type="ECO:0000313" key="1">
    <source>
        <dbReference type="EMBL" id="GGF38662.1"/>
    </source>
</evidence>
<dbReference type="EMBL" id="BMGP01000007">
    <property type="protein sequence ID" value="GGF38662.1"/>
    <property type="molecule type" value="Genomic_DNA"/>
</dbReference>
<sequence>MIITVVALLIAGAGIASSISAFPDLLSDLPFGIGGSNSIANQLAGAGFTSIDPADIGQGFDLEFTGNGYDVGVTLSDSGPHGPTAEYLITSIDPTSSSQ</sequence>
<gene>
    <name evidence="1" type="ORF">GCM10011399_34430</name>
</gene>
<dbReference type="AlphaFoldDB" id="A0A917BDE6"/>
<protein>
    <submittedName>
        <fullName evidence="1">Uncharacterized protein</fullName>
    </submittedName>
</protein>
<accession>A0A917BDE6</accession>